<dbReference type="GO" id="GO:0003676">
    <property type="term" value="F:nucleic acid binding"/>
    <property type="evidence" value="ECO:0007669"/>
    <property type="project" value="InterPro"/>
</dbReference>
<keyword evidence="3" id="KW-1185">Reference proteome</keyword>
<comment type="caution">
    <text evidence="2">The sequence shown here is derived from an EMBL/GenBank/DDBJ whole genome shotgun (WGS) entry which is preliminary data.</text>
</comment>
<name>A0A0A2SNL7_9GAMM</name>
<dbReference type="AlphaFoldDB" id="A0A0A2SNL7"/>
<dbReference type="RefSeq" id="WP_052117684.1">
    <property type="nucleotide sequence ID" value="NZ_JNCF01000079.1"/>
</dbReference>
<dbReference type="NCBIfam" id="NF033545">
    <property type="entry name" value="transpos_IS630"/>
    <property type="match status" value="1"/>
</dbReference>
<dbReference type="PANTHER" id="PTHR46564">
    <property type="entry name" value="TRANSPOSASE"/>
    <property type="match status" value="1"/>
</dbReference>
<dbReference type="PANTHER" id="PTHR46564:SF1">
    <property type="entry name" value="TRANSPOSASE"/>
    <property type="match status" value="1"/>
</dbReference>
<sequence length="265" mass="31378">MIRIYLNEEAKTDLLRLRRSQKSNIRERAYYVLLLGEGQSVSDTAKITGRNEHTIRLWLKRYITYGITGLKSRGQPGRPARKAPIIESQLEELLSKSPQEYGYQEAGWQINLLRDWFEKQGMTACDTTLVKSLNRLGFVYKRFSKTLPAGNSQQFIMFLHQLHKANPNKKLMIVLDNGPIHKSKKVQKFVRKNDWIQLFFLPTYSPEYNPIERFWQWLKQKVYGCKSFSTMEELLQQIRRLVWHFHEGRTVAKINFNYEAYVNLL</sequence>
<feature type="domain" description="Death" evidence="1">
    <location>
        <begin position="80"/>
        <end position="137"/>
    </location>
</feature>
<dbReference type="InterPro" id="IPR012337">
    <property type="entry name" value="RNaseH-like_sf"/>
</dbReference>
<dbReference type="Pfam" id="PF13565">
    <property type="entry name" value="HTH_32"/>
    <property type="match status" value="1"/>
</dbReference>
<dbReference type="Proteomes" id="UP000054422">
    <property type="component" value="Unassembled WGS sequence"/>
</dbReference>
<dbReference type="EMBL" id="JNCF01000079">
    <property type="protein sequence ID" value="KGP62327.1"/>
    <property type="molecule type" value="Genomic_DNA"/>
</dbReference>
<dbReference type="PROSITE" id="PS50017">
    <property type="entry name" value="DEATH_DOMAIN"/>
    <property type="match status" value="1"/>
</dbReference>
<evidence type="ECO:0000313" key="2">
    <source>
        <dbReference type="EMBL" id="KGP62327.1"/>
    </source>
</evidence>
<dbReference type="Gene3D" id="3.30.420.10">
    <property type="entry name" value="Ribonuclease H-like superfamily/Ribonuclease H"/>
    <property type="match status" value="1"/>
</dbReference>
<dbReference type="SUPFAM" id="SSF46689">
    <property type="entry name" value="Homeodomain-like"/>
    <property type="match status" value="1"/>
</dbReference>
<accession>A0A0A2SNL7</accession>
<reference evidence="2 3" key="1">
    <citation type="submission" date="2014-05" db="EMBL/GenBank/DDBJ databases">
        <authorList>
            <person name="Rizzardi K."/>
            <person name="Winiecka-Krusnell J."/>
            <person name="Ramliden M."/>
            <person name="Alm E."/>
            <person name="Andersson S."/>
            <person name="Byfors S."/>
        </authorList>
    </citation>
    <scope>NUCLEOTIDE SEQUENCE [LARGE SCALE GENOMIC DNA]</scope>
    <source>
        <strain evidence="2 3">LEGN</strain>
    </source>
</reference>
<dbReference type="Pfam" id="PF13358">
    <property type="entry name" value="DDE_3"/>
    <property type="match status" value="1"/>
</dbReference>
<dbReference type="STRING" id="1498499.EP47_01800"/>
<dbReference type="OrthoDB" id="5644965at2"/>
<gene>
    <name evidence="2" type="ORF">EP47_01800</name>
</gene>
<dbReference type="GO" id="GO:0007165">
    <property type="term" value="P:signal transduction"/>
    <property type="evidence" value="ECO:0007669"/>
    <property type="project" value="InterPro"/>
</dbReference>
<dbReference type="InterPro" id="IPR036397">
    <property type="entry name" value="RNaseH_sf"/>
</dbReference>
<proteinExistence type="predicted"/>
<dbReference type="InterPro" id="IPR038717">
    <property type="entry name" value="Tc1-like_DDE_dom"/>
</dbReference>
<dbReference type="InterPro" id="IPR009057">
    <property type="entry name" value="Homeodomain-like_sf"/>
</dbReference>
<organism evidence="2 3">
    <name type="scientific">Legionella norrlandica</name>
    <dbReference type="NCBI Taxonomy" id="1498499"/>
    <lineage>
        <taxon>Bacteria</taxon>
        <taxon>Pseudomonadati</taxon>
        <taxon>Pseudomonadota</taxon>
        <taxon>Gammaproteobacteria</taxon>
        <taxon>Legionellales</taxon>
        <taxon>Legionellaceae</taxon>
        <taxon>Legionella</taxon>
    </lineage>
</organism>
<protein>
    <recommendedName>
        <fullName evidence="1">Death domain-containing protein</fullName>
    </recommendedName>
</protein>
<dbReference type="InterPro" id="IPR047655">
    <property type="entry name" value="Transpos_IS630-like"/>
</dbReference>
<evidence type="ECO:0000259" key="1">
    <source>
        <dbReference type="PROSITE" id="PS50017"/>
    </source>
</evidence>
<evidence type="ECO:0000313" key="3">
    <source>
        <dbReference type="Proteomes" id="UP000054422"/>
    </source>
</evidence>
<dbReference type="SUPFAM" id="SSF53098">
    <property type="entry name" value="Ribonuclease H-like"/>
    <property type="match status" value="1"/>
</dbReference>
<dbReference type="InterPro" id="IPR000488">
    <property type="entry name" value="Death_dom"/>
</dbReference>